<dbReference type="EMBL" id="JAVFKP010000002">
    <property type="protein sequence ID" value="MDQ4626436.1"/>
    <property type="molecule type" value="Genomic_DNA"/>
</dbReference>
<gene>
    <name evidence="2" type="ORF">RB624_11130</name>
</gene>
<reference evidence="2 3" key="1">
    <citation type="submission" date="2023-08" db="EMBL/GenBank/DDBJ databases">
        <title>Draft genome sequence of Janthinobacterium lividum.</title>
        <authorList>
            <person name="Chun B.H."/>
            <person name="Lee Y."/>
        </authorList>
    </citation>
    <scope>NUCLEOTIDE SEQUENCE [LARGE SCALE GENOMIC DNA]</scope>
    <source>
        <strain evidence="2 3">AMJK</strain>
    </source>
</reference>
<evidence type="ECO:0000313" key="2">
    <source>
        <dbReference type="EMBL" id="MDQ4626436.1"/>
    </source>
</evidence>
<dbReference type="Proteomes" id="UP001237592">
    <property type="component" value="Unassembled WGS sequence"/>
</dbReference>
<name>A0ABU0XVI1_9BURK</name>
<accession>A0ABU0XVI1</accession>
<dbReference type="InterPro" id="IPR049708">
    <property type="entry name" value="PP0621-like"/>
</dbReference>
<comment type="caution">
    <text evidence="2">The sequence shown here is derived from an EMBL/GenBank/DDBJ whole genome shotgun (WGS) entry which is preliminary data.</text>
</comment>
<dbReference type="RefSeq" id="WP_307779128.1">
    <property type="nucleotide sequence ID" value="NZ_JAVFKP010000002.1"/>
</dbReference>
<feature type="compositionally biased region" description="Low complexity" evidence="1">
    <location>
        <begin position="27"/>
        <end position="38"/>
    </location>
</feature>
<evidence type="ECO:0000256" key="1">
    <source>
        <dbReference type="SAM" id="MobiDB-lite"/>
    </source>
</evidence>
<protein>
    <submittedName>
        <fullName evidence="2">PP0621 family protein</fullName>
    </submittedName>
</protein>
<sequence>MTRVLFWLALVFLVLFAIRSKIRSMQQRQRARAQQQQQPNPFAPPGRPQELPDAELMLCCAHCGVYYPASENVQAKGHDYCSHAHATL</sequence>
<organism evidence="2 3">
    <name type="scientific">Janthinobacterium lividum</name>
    <dbReference type="NCBI Taxonomy" id="29581"/>
    <lineage>
        <taxon>Bacteria</taxon>
        <taxon>Pseudomonadati</taxon>
        <taxon>Pseudomonadota</taxon>
        <taxon>Betaproteobacteria</taxon>
        <taxon>Burkholderiales</taxon>
        <taxon>Oxalobacteraceae</taxon>
        <taxon>Janthinobacterium</taxon>
    </lineage>
</organism>
<proteinExistence type="predicted"/>
<feature type="region of interest" description="Disordered" evidence="1">
    <location>
        <begin position="27"/>
        <end position="49"/>
    </location>
</feature>
<evidence type="ECO:0000313" key="3">
    <source>
        <dbReference type="Proteomes" id="UP001237592"/>
    </source>
</evidence>
<dbReference type="NCBIfam" id="NF041023">
    <property type="entry name" value="PP0621_fam"/>
    <property type="match status" value="1"/>
</dbReference>
<keyword evidence="3" id="KW-1185">Reference proteome</keyword>